<evidence type="ECO:0000313" key="1">
    <source>
        <dbReference type="EMBL" id="GBB88982.1"/>
    </source>
</evidence>
<name>A0A2Z6QJS7_9GLOM</name>
<dbReference type="Proteomes" id="UP000247702">
    <property type="component" value="Unassembled WGS sequence"/>
</dbReference>
<dbReference type="STRING" id="94130.A0A2Z6QJS7"/>
<evidence type="ECO:0000313" key="2">
    <source>
        <dbReference type="Proteomes" id="UP000247702"/>
    </source>
</evidence>
<gene>
    <name evidence="1" type="ORF">RclHR1_15600004</name>
</gene>
<protein>
    <submittedName>
        <fullName evidence="1">Uncharacterized protein</fullName>
    </submittedName>
</protein>
<sequence length="309" mass="34986">MSSSTNAWESENTMRDVLRSVRHVLAMDAFANKSTLAFLKIYRGEDIHIIDNRYQPRVGETVEFIYDSNSGAEAMRIGYDLLKQGKRVAFVSTGAMMARALVEKASKLSKPDNSPVRAPYTNTVEAGISFEVTGHFDIVIAITNIATPVHVEALAQMLYRIHDCSRRIVSIFYQKNSNELFRPPGHENIRAELENAWPNNLPTAIKGHREWDNNTISYKIDESPAVITFIEVEHQKRLSARFFIEKLCSLIASTGASLQLIKMDENREVIGNRKRIRNEVRVETLVIKETDFNAVATSRNLSLEEAEVL</sequence>
<organism evidence="1 2">
    <name type="scientific">Rhizophagus clarus</name>
    <dbReference type="NCBI Taxonomy" id="94130"/>
    <lineage>
        <taxon>Eukaryota</taxon>
        <taxon>Fungi</taxon>
        <taxon>Fungi incertae sedis</taxon>
        <taxon>Mucoromycota</taxon>
        <taxon>Glomeromycotina</taxon>
        <taxon>Glomeromycetes</taxon>
        <taxon>Glomerales</taxon>
        <taxon>Glomeraceae</taxon>
        <taxon>Rhizophagus</taxon>
    </lineage>
</organism>
<proteinExistence type="predicted"/>
<keyword evidence="2" id="KW-1185">Reference proteome</keyword>
<accession>A0A2Z6QJS7</accession>
<dbReference type="AlphaFoldDB" id="A0A2Z6QJS7"/>
<comment type="caution">
    <text evidence="1">The sequence shown here is derived from an EMBL/GenBank/DDBJ whole genome shotgun (WGS) entry which is preliminary data.</text>
</comment>
<dbReference type="EMBL" id="BEXD01000625">
    <property type="protein sequence ID" value="GBB88982.1"/>
    <property type="molecule type" value="Genomic_DNA"/>
</dbReference>
<reference evidence="1 2" key="1">
    <citation type="submission" date="2017-11" db="EMBL/GenBank/DDBJ databases">
        <title>The genome of Rhizophagus clarus HR1 reveals common genetic basis of auxotrophy among arbuscular mycorrhizal fungi.</title>
        <authorList>
            <person name="Kobayashi Y."/>
        </authorList>
    </citation>
    <scope>NUCLEOTIDE SEQUENCE [LARGE SCALE GENOMIC DNA]</scope>
    <source>
        <strain evidence="1 2">HR1</strain>
    </source>
</reference>